<keyword evidence="15" id="KW-1185">Reference proteome</keyword>
<feature type="active site" evidence="11">
    <location>
        <position position="42"/>
    </location>
</feature>
<keyword evidence="8 12" id="KW-0378">Hydrolase</keyword>
<dbReference type="PRINTS" id="PR00727">
    <property type="entry name" value="LEADERPTASE"/>
</dbReference>
<evidence type="ECO:0000256" key="10">
    <source>
        <dbReference type="ARBA" id="ARBA00023136"/>
    </source>
</evidence>
<gene>
    <name evidence="14" type="primary">lepB</name>
    <name evidence="14" type="ORF">ERX40_01015</name>
</gene>
<evidence type="ECO:0000256" key="3">
    <source>
        <dbReference type="ARBA" id="ARBA00004401"/>
    </source>
</evidence>
<feature type="active site" evidence="11">
    <location>
        <position position="83"/>
    </location>
</feature>
<feature type="transmembrane region" description="Helical" evidence="12">
    <location>
        <begin position="12"/>
        <end position="36"/>
    </location>
</feature>
<evidence type="ECO:0000313" key="15">
    <source>
        <dbReference type="Proteomes" id="UP000295280"/>
    </source>
</evidence>
<dbReference type="Pfam" id="PF10502">
    <property type="entry name" value="Peptidase_S26"/>
    <property type="match status" value="1"/>
</dbReference>
<sequence>MNEVSCLKKEIYEWLVAILVAVALYFIIHQFLFLVYTVNGDSMHPILKNGEKVIVSKINYTVGDIDNGDVIVFHADKKDDYVKRVIGISGDKVMYKDDQLYINDKKVDEPYLEENKLSKTNVQLTENFSVKDITAPSVATIPDGKLLVLGDNREVSKDSRYFGLIDEDQVVGEVALRFWPFNVFHYNFDPAK</sequence>
<evidence type="ECO:0000256" key="12">
    <source>
        <dbReference type="RuleBase" id="RU362042"/>
    </source>
</evidence>
<protein>
    <recommendedName>
        <fullName evidence="12">Signal peptidase I</fullName>
        <ecNumber evidence="12">3.4.21.89</ecNumber>
    </recommendedName>
</protein>
<comment type="catalytic activity">
    <reaction evidence="1 12">
        <text>Cleavage of hydrophobic, N-terminal signal or leader sequences from secreted and periplasmic proteins.</text>
        <dbReference type="EC" id="3.4.21.89"/>
    </reaction>
</comment>
<evidence type="ECO:0000256" key="5">
    <source>
        <dbReference type="ARBA" id="ARBA00022475"/>
    </source>
</evidence>
<comment type="subcellular location">
    <subcellularLocation>
        <location evidence="3">Cell membrane</location>
        <topology evidence="3">Single-pass type II membrane protein</topology>
    </subcellularLocation>
    <subcellularLocation>
        <location evidence="12">Membrane</location>
        <topology evidence="12">Single-pass type II membrane protein</topology>
    </subcellularLocation>
</comment>
<dbReference type="InterPro" id="IPR019758">
    <property type="entry name" value="Pept_S26A_signal_pept_1_CS"/>
</dbReference>
<dbReference type="InterPro" id="IPR036286">
    <property type="entry name" value="LexA/Signal_pep-like_sf"/>
</dbReference>
<dbReference type="GO" id="GO:0006465">
    <property type="term" value="P:signal peptide processing"/>
    <property type="evidence" value="ECO:0007669"/>
    <property type="project" value="InterPro"/>
</dbReference>
<dbReference type="Proteomes" id="UP000295280">
    <property type="component" value="Unassembled WGS sequence"/>
</dbReference>
<evidence type="ECO:0000256" key="1">
    <source>
        <dbReference type="ARBA" id="ARBA00000677"/>
    </source>
</evidence>
<comment type="caution">
    <text evidence="14">The sequence shown here is derived from an EMBL/GenBank/DDBJ whole genome shotgun (WGS) entry which is preliminary data.</text>
</comment>
<evidence type="ECO:0000259" key="13">
    <source>
        <dbReference type="Pfam" id="PF10502"/>
    </source>
</evidence>
<reference evidence="14 15" key="1">
    <citation type="submission" date="2019-01" db="EMBL/GenBank/DDBJ databases">
        <title>Draft genome sequences of the type strains of six Macrococcus species.</title>
        <authorList>
            <person name="Mazhar S."/>
            <person name="Altermann E."/>
            <person name="Hill C."/>
            <person name="Mcauliffe O."/>
        </authorList>
    </citation>
    <scope>NUCLEOTIDE SEQUENCE [LARGE SCALE GENOMIC DNA]</scope>
    <source>
        <strain evidence="14 15">ATCC 51828</strain>
    </source>
</reference>
<keyword evidence="7 12" id="KW-0812">Transmembrane</keyword>
<keyword evidence="9 12" id="KW-1133">Transmembrane helix</keyword>
<dbReference type="EMBL" id="SCWD01000001">
    <property type="protein sequence ID" value="TDM03774.1"/>
    <property type="molecule type" value="Genomic_DNA"/>
</dbReference>
<accession>A0A9Q8CMG5</accession>
<evidence type="ECO:0000256" key="8">
    <source>
        <dbReference type="ARBA" id="ARBA00022801"/>
    </source>
</evidence>
<dbReference type="NCBIfam" id="TIGR02227">
    <property type="entry name" value="sigpep_I_bact"/>
    <property type="match status" value="1"/>
</dbReference>
<keyword evidence="10 12" id="KW-0472">Membrane</keyword>
<dbReference type="InterPro" id="IPR019533">
    <property type="entry name" value="Peptidase_S26"/>
</dbReference>
<dbReference type="InterPro" id="IPR000223">
    <property type="entry name" value="Pept_S26A_signal_pept_1"/>
</dbReference>
<dbReference type="PANTHER" id="PTHR43390:SF1">
    <property type="entry name" value="CHLOROPLAST PROCESSING PEPTIDASE"/>
    <property type="match status" value="1"/>
</dbReference>
<comment type="function">
    <text evidence="2">Essential for cell viability.</text>
</comment>
<keyword evidence="6 12" id="KW-0645">Protease</keyword>
<dbReference type="PROSITE" id="PS00761">
    <property type="entry name" value="SPASE_I_3"/>
    <property type="match status" value="1"/>
</dbReference>
<evidence type="ECO:0000313" key="14">
    <source>
        <dbReference type="EMBL" id="TDM03774.1"/>
    </source>
</evidence>
<feature type="domain" description="Peptidase S26" evidence="13">
    <location>
        <begin position="12"/>
        <end position="179"/>
    </location>
</feature>
<proteinExistence type="inferred from homology"/>
<evidence type="ECO:0000256" key="7">
    <source>
        <dbReference type="ARBA" id="ARBA00022692"/>
    </source>
</evidence>
<comment type="similarity">
    <text evidence="4 12">Belongs to the peptidase S26 family.</text>
</comment>
<evidence type="ECO:0000256" key="2">
    <source>
        <dbReference type="ARBA" id="ARBA00002312"/>
    </source>
</evidence>
<dbReference type="GO" id="GO:0009003">
    <property type="term" value="F:signal peptidase activity"/>
    <property type="evidence" value="ECO:0007669"/>
    <property type="project" value="UniProtKB-EC"/>
</dbReference>
<dbReference type="FunFam" id="2.10.109.10:FF:000008">
    <property type="entry name" value="Signal peptidase I"/>
    <property type="match status" value="1"/>
</dbReference>
<dbReference type="Gene3D" id="2.10.109.10">
    <property type="entry name" value="Umud Fragment, subunit A"/>
    <property type="match status" value="1"/>
</dbReference>
<dbReference type="EC" id="3.4.21.89" evidence="12"/>
<evidence type="ECO:0000256" key="11">
    <source>
        <dbReference type="PIRSR" id="PIRSR600223-1"/>
    </source>
</evidence>
<name>A0A9Q8CMG5_9STAP</name>
<dbReference type="SUPFAM" id="SSF51306">
    <property type="entry name" value="LexA/Signal peptidase"/>
    <property type="match status" value="1"/>
</dbReference>
<dbReference type="GO" id="GO:0005886">
    <property type="term" value="C:plasma membrane"/>
    <property type="evidence" value="ECO:0007669"/>
    <property type="project" value="UniProtKB-SubCell"/>
</dbReference>
<evidence type="ECO:0000256" key="9">
    <source>
        <dbReference type="ARBA" id="ARBA00022989"/>
    </source>
</evidence>
<dbReference type="CDD" id="cd06530">
    <property type="entry name" value="S26_SPase_I"/>
    <property type="match status" value="1"/>
</dbReference>
<evidence type="ECO:0000256" key="6">
    <source>
        <dbReference type="ARBA" id="ARBA00022670"/>
    </source>
</evidence>
<dbReference type="GO" id="GO:0004252">
    <property type="term" value="F:serine-type endopeptidase activity"/>
    <property type="evidence" value="ECO:0007669"/>
    <property type="project" value="InterPro"/>
</dbReference>
<dbReference type="AlphaFoldDB" id="A0A9Q8CMG5"/>
<organism evidence="14 15">
    <name type="scientific">Macrococcus carouselicus</name>
    <dbReference type="NCBI Taxonomy" id="69969"/>
    <lineage>
        <taxon>Bacteria</taxon>
        <taxon>Bacillati</taxon>
        <taxon>Bacillota</taxon>
        <taxon>Bacilli</taxon>
        <taxon>Bacillales</taxon>
        <taxon>Staphylococcaceae</taxon>
        <taxon>Macrococcus</taxon>
    </lineage>
</organism>
<dbReference type="PANTHER" id="PTHR43390">
    <property type="entry name" value="SIGNAL PEPTIDASE I"/>
    <property type="match status" value="1"/>
</dbReference>
<evidence type="ECO:0000256" key="4">
    <source>
        <dbReference type="ARBA" id="ARBA00009370"/>
    </source>
</evidence>
<keyword evidence="5" id="KW-1003">Cell membrane</keyword>
<dbReference type="OrthoDB" id="9802919at2"/>